<evidence type="ECO:0000256" key="2">
    <source>
        <dbReference type="ARBA" id="ARBA00022801"/>
    </source>
</evidence>
<evidence type="ECO:0000259" key="4">
    <source>
        <dbReference type="SMART" id="SM00474"/>
    </source>
</evidence>
<dbReference type="VEuPathDB" id="FungiDB:CCM_03151"/>
<dbReference type="GO" id="GO:0006139">
    <property type="term" value="P:nucleobase-containing compound metabolic process"/>
    <property type="evidence" value="ECO:0007669"/>
    <property type="project" value="InterPro"/>
</dbReference>
<dbReference type="Pfam" id="PF01612">
    <property type="entry name" value="DNA_pol_A_exo1"/>
    <property type="match status" value="1"/>
</dbReference>
<dbReference type="eggNOG" id="KOG4373">
    <property type="taxonomic scope" value="Eukaryota"/>
</dbReference>
<feature type="compositionally biased region" description="Polar residues" evidence="3">
    <location>
        <begin position="1"/>
        <end position="15"/>
    </location>
</feature>
<dbReference type="GO" id="GO:0004386">
    <property type="term" value="F:helicase activity"/>
    <property type="evidence" value="ECO:0007669"/>
    <property type="project" value="UniProtKB-KW"/>
</dbReference>
<dbReference type="AlphaFoldDB" id="G3J951"/>
<dbReference type="InterPro" id="IPR036397">
    <property type="entry name" value="RNaseH_sf"/>
</dbReference>
<feature type="domain" description="3'-5' exonuclease" evidence="4">
    <location>
        <begin position="64"/>
        <end position="257"/>
    </location>
</feature>
<evidence type="ECO:0000313" key="6">
    <source>
        <dbReference type="Proteomes" id="UP000001610"/>
    </source>
</evidence>
<keyword evidence="1" id="KW-0540">Nuclease</keyword>
<evidence type="ECO:0000256" key="1">
    <source>
        <dbReference type="ARBA" id="ARBA00022722"/>
    </source>
</evidence>
<keyword evidence="5" id="KW-0269">Exonuclease</keyword>
<evidence type="ECO:0000256" key="3">
    <source>
        <dbReference type="SAM" id="MobiDB-lite"/>
    </source>
</evidence>
<dbReference type="InterPro" id="IPR051132">
    <property type="entry name" value="3-5_Exonuclease_domain"/>
</dbReference>
<dbReference type="HOGENOM" id="CLU_016103_0_0_1"/>
<dbReference type="InterPro" id="IPR002562">
    <property type="entry name" value="3'-5'_exonuclease_dom"/>
</dbReference>
<protein>
    <submittedName>
        <fullName evidence="5">3'-5' exonuclease/helicase (Wrn), putative</fullName>
    </submittedName>
</protein>
<sequence length="451" mass="49340">MGASTMRTAKTTTGVYSEASRPRLSPGSPRTTAALREPKDSPGSFWSHTMYKRAADGATHNVKVHYCTSRHTMQHVCQRYFADEPVLGFDLEWLAYARRGDGPRANVSLIQIASPSRIGLFHVALFPRDNDDGDLVAPAFRALVEDPAVLKVGVHIQADCTRLRTFLGVAARGVLELSHLYKLVKYARDAQRRKLINKVPVALATQVQEVLKLPLFKGQSVRSSNWSIPLTSKQLTYSAADAYAGLQLYHVLEERRLAMDPPPEPPRYAELGFPIPIPSTPVVSDIESDVDSDPESVEDAGSECSDGSIEAAMQELASAGTLPTTTQSTPALTAQAPTSVRDARVKAAEAELAQLRAAHPGRRLRATPSSLRAFYVWQANDDLTPADVARLLRDPPLQTSTVLGYIMDAILAEKLAFPKQRLQTQVLSLLHPTLANGKYRAVVKQCEQAQT</sequence>
<dbReference type="STRING" id="983644.G3J951"/>
<proteinExistence type="predicted"/>
<dbReference type="SUPFAM" id="SSF53098">
    <property type="entry name" value="Ribonuclease H-like"/>
    <property type="match status" value="1"/>
</dbReference>
<dbReference type="GO" id="GO:0005634">
    <property type="term" value="C:nucleus"/>
    <property type="evidence" value="ECO:0007669"/>
    <property type="project" value="TreeGrafter"/>
</dbReference>
<dbReference type="Gene3D" id="3.30.420.10">
    <property type="entry name" value="Ribonuclease H-like superfamily/Ribonuclease H"/>
    <property type="match status" value="1"/>
</dbReference>
<dbReference type="GO" id="GO:0005737">
    <property type="term" value="C:cytoplasm"/>
    <property type="evidence" value="ECO:0007669"/>
    <property type="project" value="TreeGrafter"/>
</dbReference>
<keyword evidence="5" id="KW-0067">ATP-binding</keyword>
<dbReference type="EMBL" id="JH126400">
    <property type="protein sequence ID" value="EGX94880.1"/>
    <property type="molecule type" value="Genomic_DNA"/>
</dbReference>
<keyword evidence="2" id="KW-0378">Hydrolase</keyword>
<accession>G3J951</accession>
<gene>
    <name evidence="5" type="ORF">CCM_03151</name>
</gene>
<dbReference type="PANTHER" id="PTHR13620">
    <property type="entry name" value="3-5 EXONUCLEASE"/>
    <property type="match status" value="1"/>
</dbReference>
<keyword evidence="6" id="KW-1185">Reference proteome</keyword>
<dbReference type="PANTHER" id="PTHR13620:SF104">
    <property type="entry name" value="EXONUCLEASE 3'-5' DOMAIN-CONTAINING PROTEIN 2"/>
    <property type="match status" value="1"/>
</dbReference>
<dbReference type="OrthoDB" id="1920326at2759"/>
<feature type="region of interest" description="Disordered" evidence="3">
    <location>
        <begin position="1"/>
        <end position="41"/>
    </location>
</feature>
<evidence type="ECO:0000313" key="5">
    <source>
        <dbReference type="EMBL" id="EGX94880.1"/>
    </source>
</evidence>
<dbReference type="GeneID" id="18165178"/>
<dbReference type="GO" id="GO:0008408">
    <property type="term" value="F:3'-5' exonuclease activity"/>
    <property type="evidence" value="ECO:0007669"/>
    <property type="project" value="InterPro"/>
</dbReference>
<dbReference type="InterPro" id="IPR012337">
    <property type="entry name" value="RNaseH-like_sf"/>
</dbReference>
<dbReference type="InParanoid" id="G3J951"/>
<name>G3J951_CORMM</name>
<reference evidence="5 6" key="1">
    <citation type="journal article" date="2011" name="Genome Biol.">
        <title>Genome sequence of the insect pathogenic fungus Cordyceps militaris, a valued traditional Chinese medicine.</title>
        <authorList>
            <person name="Zheng P."/>
            <person name="Xia Y."/>
            <person name="Xiao G."/>
            <person name="Xiong C."/>
            <person name="Hu X."/>
            <person name="Zhang S."/>
            <person name="Zheng H."/>
            <person name="Huang Y."/>
            <person name="Zhou Y."/>
            <person name="Wang S."/>
            <person name="Zhao G.P."/>
            <person name="Liu X."/>
            <person name="St Leger R.J."/>
            <person name="Wang C."/>
        </authorList>
    </citation>
    <scope>NUCLEOTIDE SEQUENCE [LARGE SCALE GENOMIC DNA]</scope>
    <source>
        <strain evidence="5 6">CM01</strain>
    </source>
</reference>
<keyword evidence="5" id="KW-0547">Nucleotide-binding</keyword>
<dbReference type="GO" id="GO:0003676">
    <property type="term" value="F:nucleic acid binding"/>
    <property type="evidence" value="ECO:0007669"/>
    <property type="project" value="InterPro"/>
</dbReference>
<dbReference type="RefSeq" id="XP_006668366.1">
    <property type="nucleotide sequence ID" value="XM_006668303.1"/>
</dbReference>
<organism evidence="5 6">
    <name type="scientific">Cordyceps militaris (strain CM01)</name>
    <name type="common">Caterpillar fungus</name>
    <dbReference type="NCBI Taxonomy" id="983644"/>
    <lineage>
        <taxon>Eukaryota</taxon>
        <taxon>Fungi</taxon>
        <taxon>Dikarya</taxon>
        <taxon>Ascomycota</taxon>
        <taxon>Pezizomycotina</taxon>
        <taxon>Sordariomycetes</taxon>
        <taxon>Hypocreomycetidae</taxon>
        <taxon>Hypocreales</taxon>
        <taxon>Cordycipitaceae</taxon>
        <taxon>Cordyceps</taxon>
    </lineage>
</organism>
<keyword evidence="5" id="KW-0347">Helicase</keyword>
<dbReference type="SMART" id="SM00474">
    <property type="entry name" value="35EXOc"/>
    <property type="match status" value="1"/>
</dbReference>
<dbReference type="OMA" id="DVRSSNW"/>
<dbReference type="CDD" id="cd06141">
    <property type="entry name" value="WRN_exo"/>
    <property type="match status" value="1"/>
</dbReference>
<dbReference type="Proteomes" id="UP000001610">
    <property type="component" value="Unassembled WGS sequence"/>
</dbReference>
<dbReference type="KEGG" id="cmt:CCM_03151"/>